<proteinExistence type="predicted"/>
<dbReference type="InterPro" id="IPR007219">
    <property type="entry name" value="XnlR_reg_dom"/>
</dbReference>
<dbReference type="GO" id="GO:0009893">
    <property type="term" value="P:positive regulation of metabolic process"/>
    <property type="evidence" value="ECO:0007669"/>
    <property type="project" value="UniProtKB-ARBA"/>
</dbReference>
<evidence type="ECO:0000256" key="6">
    <source>
        <dbReference type="SAM" id="MobiDB-lite"/>
    </source>
</evidence>
<evidence type="ECO:0000313" key="9">
    <source>
        <dbReference type="Proteomes" id="UP000325780"/>
    </source>
</evidence>
<accession>A0A5N6U8U8</accession>
<dbReference type="SUPFAM" id="SSF57701">
    <property type="entry name" value="Zn2/Cys6 DNA-binding domain"/>
    <property type="match status" value="1"/>
</dbReference>
<dbReference type="GO" id="GO:0008270">
    <property type="term" value="F:zinc ion binding"/>
    <property type="evidence" value="ECO:0007669"/>
    <property type="project" value="InterPro"/>
</dbReference>
<evidence type="ECO:0000256" key="1">
    <source>
        <dbReference type="ARBA" id="ARBA00022723"/>
    </source>
</evidence>
<dbReference type="EMBL" id="ML742028">
    <property type="protein sequence ID" value="KAE8154541.1"/>
    <property type="molecule type" value="Genomic_DNA"/>
</dbReference>
<keyword evidence="5" id="KW-0539">Nucleus</keyword>
<dbReference type="Proteomes" id="UP000325780">
    <property type="component" value="Unassembled WGS sequence"/>
</dbReference>
<organism evidence="8 9">
    <name type="scientific">Aspergillus avenaceus</name>
    <dbReference type="NCBI Taxonomy" id="36643"/>
    <lineage>
        <taxon>Eukaryota</taxon>
        <taxon>Fungi</taxon>
        <taxon>Dikarya</taxon>
        <taxon>Ascomycota</taxon>
        <taxon>Pezizomycotina</taxon>
        <taxon>Eurotiomycetes</taxon>
        <taxon>Eurotiomycetidae</taxon>
        <taxon>Eurotiales</taxon>
        <taxon>Aspergillaceae</taxon>
        <taxon>Aspergillus</taxon>
        <taxon>Aspergillus subgen. Circumdati</taxon>
    </lineage>
</organism>
<evidence type="ECO:0000256" key="2">
    <source>
        <dbReference type="ARBA" id="ARBA00023015"/>
    </source>
</evidence>
<dbReference type="GO" id="GO:0000981">
    <property type="term" value="F:DNA-binding transcription factor activity, RNA polymerase II-specific"/>
    <property type="evidence" value="ECO:0007669"/>
    <property type="project" value="InterPro"/>
</dbReference>
<dbReference type="SMART" id="SM00066">
    <property type="entry name" value="GAL4"/>
    <property type="match status" value="1"/>
</dbReference>
<evidence type="ECO:0000259" key="7">
    <source>
        <dbReference type="PROSITE" id="PS50048"/>
    </source>
</evidence>
<name>A0A5N6U8U8_ASPAV</name>
<dbReference type="InterPro" id="IPR036864">
    <property type="entry name" value="Zn2-C6_fun-type_DNA-bd_sf"/>
</dbReference>
<dbReference type="Gene3D" id="4.10.240.10">
    <property type="entry name" value="Zn(2)-C6 fungal-type DNA-binding domain"/>
    <property type="match status" value="1"/>
</dbReference>
<evidence type="ECO:0000256" key="3">
    <source>
        <dbReference type="ARBA" id="ARBA00023125"/>
    </source>
</evidence>
<keyword evidence="9" id="KW-1185">Reference proteome</keyword>
<keyword evidence="2" id="KW-0805">Transcription regulation</keyword>
<dbReference type="InterPro" id="IPR050987">
    <property type="entry name" value="AtrR-like"/>
</dbReference>
<dbReference type="Pfam" id="PF00172">
    <property type="entry name" value="Zn_clus"/>
    <property type="match status" value="1"/>
</dbReference>
<evidence type="ECO:0000313" key="8">
    <source>
        <dbReference type="EMBL" id="KAE8154541.1"/>
    </source>
</evidence>
<reference evidence="8 9" key="1">
    <citation type="submission" date="2019-04" db="EMBL/GenBank/DDBJ databases">
        <title>Friends and foes A comparative genomics study of 23 Aspergillus species from section Flavi.</title>
        <authorList>
            <consortium name="DOE Joint Genome Institute"/>
            <person name="Kjaerbolling I."/>
            <person name="Vesth T."/>
            <person name="Frisvad J.C."/>
            <person name="Nybo J.L."/>
            <person name="Theobald S."/>
            <person name="Kildgaard S."/>
            <person name="Isbrandt T."/>
            <person name="Kuo A."/>
            <person name="Sato A."/>
            <person name="Lyhne E.K."/>
            <person name="Kogle M.E."/>
            <person name="Wiebenga A."/>
            <person name="Kun R.S."/>
            <person name="Lubbers R.J."/>
            <person name="Makela M.R."/>
            <person name="Barry K."/>
            <person name="Chovatia M."/>
            <person name="Clum A."/>
            <person name="Daum C."/>
            <person name="Haridas S."/>
            <person name="He G."/>
            <person name="LaButti K."/>
            <person name="Lipzen A."/>
            <person name="Mondo S."/>
            <person name="Riley R."/>
            <person name="Salamov A."/>
            <person name="Simmons B.A."/>
            <person name="Magnuson J.K."/>
            <person name="Henrissat B."/>
            <person name="Mortensen U.H."/>
            <person name="Larsen T.O."/>
            <person name="Devries R.P."/>
            <person name="Grigoriev I.V."/>
            <person name="Machida M."/>
            <person name="Baker S.E."/>
            <person name="Andersen M.R."/>
        </authorList>
    </citation>
    <scope>NUCLEOTIDE SEQUENCE [LARGE SCALE GENOMIC DNA]</scope>
    <source>
        <strain evidence="8 9">IBT 18842</strain>
    </source>
</reference>
<dbReference type="CDD" id="cd12148">
    <property type="entry name" value="fungal_TF_MHR"/>
    <property type="match status" value="1"/>
</dbReference>
<feature type="region of interest" description="Disordered" evidence="6">
    <location>
        <begin position="330"/>
        <end position="350"/>
    </location>
</feature>
<dbReference type="SMART" id="SM00906">
    <property type="entry name" value="Fungal_trans"/>
    <property type="match status" value="1"/>
</dbReference>
<dbReference type="OrthoDB" id="2740448at2759"/>
<keyword evidence="4" id="KW-0804">Transcription</keyword>
<feature type="region of interest" description="Disordered" evidence="6">
    <location>
        <begin position="75"/>
        <end position="118"/>
    </location>
</feature>
<sequence length="601" mass="68539">MSARNPPKHISCTRCQSKKIRCNRVEPRCDKCEAIGAKCTYLPRKARSKKSSGVDDKHVLREMLRRLERLEDHCRLNTDTENGDASRSMSISSADSGWNDPELPVAPSSVYKGQPPTPNTQGVVQGILNRIKDEKTKVLLTSNIFCHLRNVQSRLFDNESCIEAIEAAMVEISHIEESRLDDTSDPPEIPKELARRFVHSYFDVYQFEGFRIPLERNFLLSIPDLLEIPHVQLDATSRLIYYNVMLQGVLIDPDHDPRRGGIVQSLYRSCMTLVDPWLEQDGQTPADLFVAFLMISMTLEGCNSELSWKILGKACRISRTLGYFSVDGDPGELNGEHPPARESNPNESEVDRNRKRFEFWHLLRTDCLFRLSFGKPTLIPEGTWAVNLPDPTITGNDDASTRFIQIHFLASMRLALVVLKYLNWADAQPDEESDEHDEWLDSLIAEVQTIMSDWNAEELVSTTENNVDTLFCVDILFSSYKMLIVFSQAKKCNRDSPHLPRHTVDVARKALKMFRSLMVGSVQTYWGISLMILHQFVPFFVLCTDIIDCREPDKIEDDLVLTSWVNEFVEKAGEDRTELRPITIITNAMMAACQQVYVGSR</sequence>
<dbReference type="AlphaFoldDB" id="A0A5N6U8U8"/>
<dbReference type="GO" id="GO:0003677">
    <property type="term" value="F:DNA binding"/>
    <property type="evidence" value="ECO:0007669"/>
    <property type="project" value="UniProtKB-KW"/>
</dbReference>
<evidence type="ECO:0000256" key="4">
    <source>
        <dbReference type="ARBA" id="ARBA00023163"/>
    </source>
</evidence>
<dbReference type="PANTHER" id="PTHR46910:SF1">
    <property type="entry name" value="MISCELLANEOUS ZN(II)2CYS6 TRANSCRIPTION FACTOR (EUROFUNG)-RELATED"/>
    <property type="match status" value="1"/>
</dbReference>
<dbReference type="CDD" id="cd00067">
    <property type="entry name" value="GAL4"/>
    <property type="match status" value="1"/>
</dbReference>
<feature type="compositionally biased region" description="Low complexity" evidence="6">
    <location>
        <begin position="85"/>
        <end position="96"/>
    </location>
</feature>
<keyword evidence="1" id="KW-0479">Metal-binding</keyword>
<dbReference type="PROSITE" id="PS50048">
    <property type="entry name" value="ZN2_CY6_FUNGAL_2"/>
    <property type="match status" value="1"/>
</dbReference>
<protein>
    <recommendedName>
        <fullName evidence="7">Zn(2)-C6 fungal-type domain-containing protein</fullName>
    </recommendedName>
</protein>
<keyword evidence="3" id="KW-0238">DNA-binding</keyword>
<evidence type="ECO:0000256" key="5">
    <source>
        <dbReference type="ARBA" id="ARBA00023242"/>
    </source>
</evidence>
<dbReference type="GO" id="GO:0006351">
    <property type="term" value="P:DNA-templated transcription"/>
    <property type="evidence" value="ECO:0007669"/>
    <property type="project" value="InterPro"/>
</dbReference>
<dbReference type="InterPro" id="IPR001138">
    <property type="entry name" value="Zn2Cys6_DnaBD"/>
</dbReference>
<feature type="domain" description="Zn(2)-C6 fungal-type" evidence="7">
    <location>
        <begin position="11"/>
        <end position="41"/>
    </location>
</feature>
<gene>
    <name evidence="8" type="ORF">BDV25DRAFT_147465</name>
</gene>
<dbReference type="PANTHER" id="PTHR46910">
    <property type="entry name" value="TRANSCRIPTION FACTOR PDR1"/>
    <property type="match status" value="1"/>
</dbReference>